<evidence type="ECO:0000313" key="2">
    <source>
        <dbReference type="EMBL" id="RMA66547.1"/>
    </source>
</evidence>
<keyword evidence="3" id="KW-1185">Reference proteome</keyword>
<accession>A0A3L9Z3H4</accession>
<comment type="caution">
    <text evidence="2">The sequence shown here is derived from an EMBL/GenBank/DDBJ whole genome shotgun (WGS) entry which is preliminary data.</text>
</comment>
<evidence type="ECO:0000313" key="3">
    <source>
        <dbReference type="Proteomes" id="UP000271339"/>
    </source>
</evidence>
<protein>
    <submittedName>
        <fullName evidence="2">FAD-NAD(P)-binding protein</fullName>
    </submittedName>
</protein>
<dbReference type="EMBL" id="REFC01000011">
    <property type="protein sequence ID" value="RMA66547.1"/>
    <property type="molecule type" value="Genomic_DNA"/>
</dbReference>
<dbReference type="AlphaFoldDB" id="A0A3L9Z3H4"/>
<name>A0A3L9Z3H4_9FLAO</name>
<dbReference type="SUPFAM" id="SSF51905">
    <property type="entry name" value="FAD/NAD(P)-binding domain"/>
    <property type="match status" value="1"/>
</dbReference>
<dbReference type="InterPro" id="IPR038732">
    <property type="entry name" value="HpyO/CreE_NAD-binding"/>
</dbReference>
<dbReference type="Gene3D" id="3.50.50.60">
    <property type="entry name" value="FAD/NAD(P)-binding domain"/>
    <property type="match status" value="1"/>
</dbReference>
<evidence type="ECO:0000259" key="1">
    <source>
        <dbReference type="Pfam" id="PF13454"/>
    </source>
</evidence>
<dbReference type="PANTHER" id="PTHR40254:SF1">
    <property type="entry name" value="BLR0577 PROTEIN"/>
    <property type="match status" value="1"/>
</dbReference>
<organism evidence="2 3">
    <name type="scientific">Ulvibacter antarcticus</name>
    <dbReference type="NCBI Taxonomy" id="442714"/>
    <lineage>
        <taxon>Bacteria</taxon>
        <taxon>Pseudomonadati</taxon>
        <taxon>Bacteroidota</taxon>
        <taxon>Flavobacteriia</taxon>
        <taxon>Flavobacteriales</taxon>
        <taxon>Flavobacteriaceae</taxon>
        <taxon>Ulvibacter</taxon>
    </lineage>
</organism>
<dbReference type="OrthoDB" id="6309046at2"/>
<dbReference type="Pfam" id="PF13454">
    <property type="entry name" value="NAD_binding_9"/>
    <property type="match status" value="1"/>
</dbReference>
<dbReference type="InterPro" id="IPR036188">
    <property type="entry name" value="FAD/NAD-bd_sf"/>
</dbReference>
<dbReference type="Proteomes" id="UP000271339">
    <property type="component" value="Unassembled WGS sequence"/>
</dbReference>
<proteinExistence type="predicted"/>
<reference evidence="2 3" key="1">
    <citation type="submission" date="2018-10" db="EMBL/GenBank/DDBJ databases">
        <title>Genomic Encyclopedia of Archaeal and Bacterial Type Strains, Phase II (KMG-II): from individual species to whole genera.</title>
        <authorList>
            <person name="Goeker M."/>
        </authorList>
    </citation>
    <scope>NUCLEOTIDE SEQUENCE [LARGE SCALE GENOMIC DNA]</scope>
    <source>
        <strain evidence="2 3">DSM 23424</strain>
    </source>
</reference>
<sequence>MKKIAIVGCGPRGLASLENLMASLAKYTSQPEVSGLIFEPEKYPGAGQVWKLDQVDSNWSNISDRALKNLEGREKIDFESFTIPKFPSYIQWMDEKYNHKLSEEVDQFPPRNIMGRYLNERFNSIYKVLETQKLYTLIKTEVKEIRTETNSLLLVDDTGKTYECDECLLSIGHQSTYDDDQIKKWKKHCENTPNILIDNPYSKDLQTKVASHHKVAIRGFGLAMIDVVRMLTVEKGASFTTNEKGDKLTYIPSDNSVGKIAAFSLDGLPMVPKPLGNNVDQFFEATDAQIQGFRDTINKSLTDHKKTKDHTFLLKAFSEIAAAIFLNHPLVSTKSDEQDIRNIIESWLDDMSFEHSLILNTKLPIVDYMMKTVAMARGTEAPSLDFCIGQVWRHLQPTMYALFSHCMLDEEVIEKIVTLDESTKRYSYGPPVKSIEQLIALANEGVLELRYARDPDIKCVENGWELSEAKNKDTYNVMIDSVLDAPKLVAIDSGLIVNLKNSDLLSPVTSNLGVDTRKDGVVILSKKNENVFLTMLGRNCKGSVLGVDAILECFGSRIEDWAEGVADRLQ</sequence>
<dbReference type="InterPro" id="IPR052189">
    <property type="entry name" value="L-asp_N-monooxygenase_NS-form"/>
</dbReference>
<dbReference type="RefSeq" id="WP_121906532.1">
    <property type="nucleotide sequence ID" value="NZ_REFC01000011.1"/>
</dbReference>
<gene>
    <name evidence="2" type="ORF">BXY75_0974</name>
</gene>
<feature type="domain" description="FAD-dependent urate hydroxylase HpyO/Asp monooxygenase CreE-like FAD/NAD(P)-binding" evidence="1">
    <location>
        <begin position="5"/>
        <end position="174"/>
    </location>
</feature>
<dbReference type="PANTHER" id="PTHR40254">
    <property type="entry name" value="BLR0577 PROTEIN"/>
    <property type="match status" value="1"/>
</dbReference>